<gene>
    <name evidence="2" type="ORF">GCM10019016_126750</name>
</gene>
<accession>A0ABP6UD51</accession>
<evidence type="ECO:0000256" key="1">
    <source>
        <dbReference type="SAM" id="MobiDB-lite"/>
    </source>
</evidence>
<feature type="compositionally biased region" description="Basic and acidic residues" evidence="1">
    <location>
        <begin position="51"/>
        <end position="60"/>
    </location>
</feature>
<protein>
    <submittedName>
        <fullName evidence="2">Uncharacterized protein</fullName>
    </submittedName>
</protein>
<dbReference type="Proteomes" id="UP001501455">
    <property type="component" value="Unassembled WGS sequence"/>
</dbReference>
<proteinExistence type="predicted"/>
<reference evidence="3" key="1">
    <citation type="journal article" date="2019" name="Int. J. Syst. Evol. Microbiol.">
        <title>The Global Catalogue of Microorganisms (GCM) 10K type strain sequencing project: providing services to taxonomists for standard genome sequencing and annotation.</title>
        <authorList>
            <consortium name="The Broad Institute Genomics Platform"/>
            <consortium name="The Broad Institute Genome Sequencing Center for Infectious Disease"/>
            <person name="Wu L."/>
            <person name="Ma J."/>
        </authorList>
    </citation>
    <scope>NUCLEOTIDE SEQUENCE [LARGE SCALE GENOMIC DNA]</scope>
    <source>
        <strain evidence="3">JCM 4816</strain>
    </source>
</reference>
<keyword evidence="3" id="KW-1185">Reference proteome</keyword>
<organism evidence="2 3">
    <name type="scientific">Streptomyces prasinosporus</name>
    <dbReference type="NCBI Taxonomy" id="68256"/>
    <lineage>
        <taxon>Bacteria</taxon>
        <taxon>Bacillati</taxon>
        <taxon>Actinomycetota</taxon>
        <taxon>Actinomycetes</taxon>
        <taxon>Kitasatosporales</taxon>
        <taxon>Streptomycetaceae</taxon>
        <taxon>Streptomyces</taxon>
        <taxon>Streptomyces albogriseolus group</taxon>
    </lineage>
</organism>
<name>A0ABP6UD51_9ACTN</name>
<dbReference type="EMBL" id="BAAAXF010000083">
    <property type="protein sequence ID" value="GAA3505562.1"/>
    <property type="molecule type" value="Genomic_DNA"/>
</dbReference>
<sequence>MHAGGGAAGTFCLLLNPVRGGGTARQTLPLGLLAVLLALLPRPTRCLREAGAHHEADRAGRTANAYAEPA</sequence>
<comment type="caution">
    <text evidence="2">The sequence shown here is derived from an EMBL/GenBank/DDBJ whole genome shotgun (WGS) entry which is preliminary data.</text>
</comment>
<evidence type="ECO:0000313" key="3">
    <source>
        <dbReference type="Proteomes" id="UP001501455"/>
    </source>
</evidence>
<evidence type="ECO:0000313" key="2">
    <source>
        <dbReference type="EMBL" id="GAA3505562.1"/>
    </source>
</evidence>
<feature type="region of interest" description="Disordered" evidence="1">
    <location>
        <begin position="51"/>
        <end position="70"/>
    </location>
</feature>